<accession>A0AAJ8B5E3</accession>
<evidence type="ECO:0000313" key="3">
    <source>
        <dbReference type="Proteomes" id="UP000694890"/>
    </source>
</evidence>
<evidence type="ECO:0000256" key="2">
    <source>
        <dbReference type="SAM" id="SignalP"/>
    </source>
</evidence>
<feature type="chain" id="PRO_5042510708" evidence="2">
    <location>
        <begin position="28"/>
        <end position="120"/>
    </location>
</feature>
<feature type="region of interest" description="Disordered" evidence="1">
    <location>
        <begin position="71"/>
        <end position="94"/>
    </location>
</feature>
<dbReference type="GeneID" id="127142294"/>
<gene>
    <name evidence="4" type="primary">si:ch211-191i18.2</name>
</gene>
<dbReference type="Proteomes" id="UP000694890">
    <property type="component" value="Linkage group LG3"/>
</dbReference>
<keyword evidence="2" id="KW-0732">Signal</keyword>
<reference evidence="4" key="1">
    <citation type="submission" date="2025-08" db="UniProtKB">
        <authorList>
            <consortium name="RefSeq"/>
        </authorList>
    </citation>
    <scope>IDENTIFICATION</scope>
    <source>
        <tissue evidence="4">Brain</tissue>
    </source>
</reference>
<sequence>MSSLSFLSVYLSGASVILLLTAAASQAQDYDFTPPTDYDSDYNATFEYSFYSNTSSEDLEKFSERFIDQEGEEDATVTMTTTQGPTEKGGAKVNNAASLPVSLDGEDRDGDVDVLLMWRS</sequence>
<dbReference type="AlphaFoldDB" id="A0AAJ8B5E3"/>
<proteinExistence type="predicted"/>
<evidence type="ECO:0000313" key="4">
    <source>
        <dbReference type="RefSeq" id="XP_050925653.1"/>
    </source>
</evidence>
<evidence type="ECO:0000256" key="1">
    <source>
        <dbReference type="SAM" id="MobiDB-lite"/>
    </source>
</evidence>
<organism evidence="3 4">
    <name type="scientific">Lates calcarifer</name>
    <name type="common">Barramundi</name>
    <name type="synonym">Holocentrus calcarifer</name>
    <dbReference type="NCBI Taxonomy" id="8187"/>
    <lineage>
        <taxon>Eukaryota</taxon>
        <taxon>Metazoa</taxon>
        <taxon>Chordata</taxon>
        <taxon>Craniata</taxon>
        <taxon>Vertebrata</taxon>
        <taxon>Euteleostomi</taxon>
        <taxon>Actinopterygii</taxon>
        <taxon>Neopterygii</taxon>
        <taxon>Teleostei</taxon>
        <taxon>Neoteleostei</taxon>
        <taxon>Acanthomorphata</taxon>
        <taxon>Carangaria</taxon>
        <taxon>Carangaria incertae sedis</taxon>
        <taxon>Centropomidae</taxon>
        <taxon>Lates</taxon>
    </lineage>
</organism>
<dbReference type="RefSeq" id="XP_050925653.1">
    <property type="nucleotide sequence ID" value="XM_051069696.1"/>
</dbReference>
<protein>
    <submittedName>
        <fullName evidence="4">Uncharacterized protein si:ch211-191i18.2 isoform X3</fullName>
    </submittedName>
</protein>
<name>A0AAJ8B5E3_LATCA</name>
<feature type="signal peptide" evidence="2">
    <location>
        <begin position="1"/>
        <end position="27"/>
    </location>
</feature>